<evidence type="ECO:0000256" key="1">
    <source>
        <dbReference type="ARBA" id="ARBA00004230"/>
    </source>
</evidence>
<dbReference type="InterPro" id="IPR015943">
    <property type="entry name" value="WD40/YVTN_repeat-like_dom_sf"/>
</dbReference>
<accession>A0A5J4TMU4</accession>
<protein>
    <recommendedName>
        <fullName evidence="8">Cilia- and flagella-associated protein 52</fullName>
    </recommendedName>
</protein>
<dbReference type="Gene3D" id="2.130.10.10">
    <property type="entry name" value="YVTN repeat-like/Quinoprotein amine dehydrogenase"/>
    <property type="match status" value="1"/>
</dbReference>
<evidence type="ECO:0000313" key="9">
    <source>
        <dbReference type="EMBL" id="KAA6359734.1"/>
    </source>
</evidence>
<gene>
    <name evidence="9" type="ORF">EZS28_044740</name>
</gene>
<reference evidence="9 10" key="1">
    <citation type="submission" date="2019-03" db="EMBL/GenBank/DDBJ databases">
        <title>Single cell metagenomics reveals metabolic interactions within the superorganism composed of flagellate Streblomastix strix and complex community of Bacteroidetes bacteria on its surface.</title>
        <authorList>
            <person name="Treitli S.C."/>
            <person name="Kolisko M."/>
            <person name="Husnik F."/>
            <person name="Keeling P."/>
            <person name="Hampl V."/>
        </authorList>
    </citation>
    <scope>NUCLEOTIDE SEQUENCE [LARGE SCALE GENOMIC DNA]</scope>
    <source>
        <strain evidence="9">ST1C</strain>
    </source>
</reference>
<evidence type="ECO:0000313" key="10">
    <source>
        <dbReference type="Proteomes" id="UP000324800"/>
    </source>
</evidence>
<evidence type="ECO:0000256" key="2">
    <source>
        <dbReference type="ARBA" id="ARBA00004496"/>
    </source>
</evidence>
<organism evidence="9 10">
    <name type="scientific">Streblomastix strix</name>
    <dbReference type="NCBI Taxonomy" id="222440"/>
    <lineage>
        <taxon>Eukaryota</taxon>
        <taxon>Metamonada</taxon>
        <taxon>Preaxostyla</taxon>
        <taxon>Oxymonadida</taxon>
        <taxon>Streblomastigidae</taxon>
        <taxon>Streblomastix</taxon>
    </lineage>
</organism>
<dbReference type="PANTHER" id="PTHR13720:SF14">
    <property type="entry name" value="CILIA- AND FLAGELLA-ASSOCIATED PROTEIN 52"/>
    <property type="match status" value="1"/>
</dbReference>
<keyword evidence="6 9" id="KW-0966">Cell projection</keyword>
<comment type="similarity">
    <text evidence="7">Belongs to the CFAP52 family.</text>
</comment>
<keyword evidence="6 9" id="KW-0282">Flagellum</keyword>
<dbReference type="SUPFAM" id="SSF50978">
    <property type="entry name" value="WD40 repeat-like"/>
    <property type="match status" value="1"/>
</dbReference>
<evidence type="ECO:0000256" key="7">
    <source>
        <dbReference type="ARBA" id="ARBA00029456"/>
    </source>
</evidence>
<dbReference type="InterPro" id="IPR050630">
    <property type="entry name" value="WD_repeat_EMAP"/>
</dbReference>
<dbReference type="GO" id="GO:0031514">
    <property type="term" value="C:motile cilium"/>
    <property type="evidence" value="ECO:0007669"/>
    <property type="project" value="UniProtKB-SubCell"/>
</dbReference>
<keyword evidence="6 9" id="KW-0969">Cilium</keyword>
<comment type="caution">
    <text evidence="9">The sequence shown here is derived from an EMBL/GenBank/DDBJ whole genome shotgun (WGS) entry which is preliminary data.</text>
</comment>
<dbReference type="SMART" id="SM00320">
    <property type="entry name" value="WD40"/>
    <property type="match status" value="5"/>
</dbReference>
<evidence type="ECO:0000256" key="6">
    <source>
        <dbReference type="ARBA" id="ARBA00022846"/>
    </source>
</evidence>
<keyword evidence="3" id="KW-0963">Cytoplasm</keyword>
<keyword evidence="5" id="KW-0677">Repeat</keyword>
<evidence type="ECO:0000256" key="5">
    <source>
        <dbReference type="ARBA" id="ARBA00022737"/>
    </source>
</evidence>
<name>A0A5J4TMU4_9EUKA</name>
<dbReference type="AlphaFoldDB" id="A0A5J4TMU4"/>
<dbReference type="InterPro" id="IPR036322">
    <property type="entry name" value="WD40_repeat_dom_sf"/>
</dbReference>
<dbReference type="OrthoDB" id="17410at2759"/>
<keyword evidence="4" id="KW-0853">WD repeat</keyword>
<evidence type="ECO:0000256" key="3">
    <source>
        <dbReference type="ARBA" id="ARBA00022490"/>
    </source>
</evidence>
<dbReference type="EMBL" id="SNRW01027942">
    <property type="protein sequence ID" value="KAA6359734.1"/>
    <property type="molecule type" value="Genomic_DNA"/>
</dbReference>
<dbReference type="InterPro" id="IPR001680">
    <property type="entry name" value="WD40_rpt"/>
</dbReference>
<sequence length="253" mass="28568">MDAEIVRSRHFNSVRGIQFAQSTSVIFTTCGYDDVRLWHHRCDNDLVKIQIPNVTFLCVCFNPSRTVMISGWSDGKIGSFGSESGIIYHVIGDVYKKVSSVSTFLNSSAIVSGVSEGQLCLWKLNRDSQQLAATMKVHNMPVTALRVTHDDLECMSSRSEGQMLTWSLTHNIRLKQLIKTTNIQVIDYLPYSSQFIACGSDRFAIFFDAFRGNQLCKIELSDRELFDIAATTSRIKFVPVAAEQYAKFLYSKF</sequence>
<evidence type="ECO:0000256" key="8">
    <source>
        <dbReference type="ARBA" id="ARBA00029552"/>
    </source>
</evidence>
<dbReference type="PANTHER" id="PTHR13720">
    <property type="entry name" value="WD-40 REPEAT PROTEIN"/>
    <property type="match status" value="1"/>
</dbReference>
<dbReference type="Proteomes" id="UP000324800">
    <property type="component" value="Unassembled WGS sequence"/>
</dbReference>
<comment type="subcellular location">
    <subcellularLocation>
        <location evidence="1">Cell projection</location>
        <location evidence="1">Cilium</location>
        <location evidence="1">Flagellum</location>
    </subcellularLocation>
    <subcellularLocation>
        <location evidence="2">Cytoplasm</location>
    </subcellularLocation>
</comment>
<dbReference type="GO" id="GO:0005930">
    <property type="term" value="C:axoneme"/>
    <property type="evidence" value="ECO:0007669"/>
    <property type="project" value="UniProtKB-ARBA"/>
</dbReference>
<proteinExistence type="inferred from homology"/>
<evidence type="ECO:0000256" key="4">
    <source>
        <dbReference type="ARBA" id="ARBA00022574"/>
    </source>
</evidence>